<dbReference type="AlphaFoldDB" id="A0A9Q1HA66"/>
<evidence type="ECO:0000256" key="2">
    <source>
        <dbReference type="ARBA" id="ARBA00011881"/>
    </source>
</evidence>
<evidence type="ECO:0000313" key="9">
    <source>
        <dbReference type="Proteomes" id="UP001152320"/>
    </source>
</evidence>
<protein>
    <submittedName>
        <fullName evidence="8">Acyl-coenzyme A thioesterase 8</fullName>
    </submittedName>
</protein>
<dbReference type="GO" id="GO:0006637">
    <property type="term" value="P:acyl-CoA metabolic process"/>
    <property type="evidence" value="ECO:0007669"/>
    <property type="project" value="InterPro"/>
</dbReference>
<dbReference type="Pfam" id="PF13622">
    <property type="entry name" value="4HBT_3"/>
    <property type="match status" value="1"/>
</dbReference>
<accession>A0A9Q1HA66</accession>
<feature type="region of interest" description="Disordered" evidence="5">
    <location>
        <begin position="29"/>
        <end position="53"/>
    </location>
</feature>
<dbReference type="EMBL" id="JAIZAY010000005">
    <property type="protein sequence ID" value="KAJ8041652.1"/>
    <property type="molecule type" value="Genomic_DNA"/>
</dbReference>
<evidence type="ECO:0000256" key="4">
    <source>
        <dbReference type="ARBA" id="ARBA00023098"/>
    </source>
</evidence>
<evidence type="ECO:0000259" key="7">
    <source>
        <dbReference type="Pfam" id="PF20789"/>
    </source>
</evidence>
<dbReference type="CDD" id="cd03445">
    <property type="entry name" value="Thioesterase_II_repeat2"/>
    <property type="match status" value="1"/>
</dbReference>
<gene>
    <name evidence="8" type="ORF">HOLleu_12534</name>
</gene>
<dbReference type="Gene3D" id="2.40.160.210">
    <property type="entry name" value="Acyl-CoA thioesterase, double hotdog domain"/>
    <property type="match status" value="1"/>
</dbReference>
<dbReference type="GO" id="GO:0005782">
    <property type="term" value="C:peroxisomal matrix"/>
    <property type="evidence" value="ECO:0007669"/>
    <property type="project" value="UniProtKB-SubCell"/>
</dbReference>
<dbReference type="SUPFAM" id="SSF54637">
    <property type="entry name" value="Thioesterase/thiol ester dehydrase-isomerase"/>
    <property type="match status" value="2"/>
</dbReference>
<dbReference type="InterPro" id="IPR049449">
    <property type="entry name" value="TesB_ACOT8-like_N"/>
</dbReference>
<feature type="domain" description="Acyl-CoA thioesterase-like N-terminal HotDog" evidence="6">
    <location>
        <begin position="88"/>
        <end position="167"/>
    </location>
</feature>
<dbReference type="CDD" id="cd03444">
    <property type="entry name" value="Thioesterase_II_repeat1"/>
    <property type="match status" value="1"/>
</dbReference>
<comment type="similarity">
    <text evidence="1">Belongs to the C/M/P thioester hydrolase family.</text>
</comment>
<evidence type="ECO:0000256" key="5">
    <source>
        <dbReference type="SAM" id="MobiDB-lite"/>
    </source>
</evidence>
<dbReference type="InterPro" id="IPR003703">
    <property type="entry name" value="Acyl_CoA_thio"/>
</dbReference>
<dbReference type="GO" id="GO:0047617">
    <property type="term" value="F:fatty acyl-CoA hydrolase activity"/>
    <property type="evidence" value="ECO:0007669"/>
    <property type="project" value="InterPro"/>
</dbReference>
<comment type="subunit">
    <text evidence="2">Homotetramer.</text>
</comment>
<dbReference type="InterPro" id="IPR029069">
    <property type="entry name" value="HotDog_dom_sf"/>
</dbReference>
<evidence type="ECO:0000256" key="3">
    <source>
        <dbReference type="ARBA" id="ARBA00022801"/>
    </source>
</evidence>
<reference evidence="8" key="1">
    <citation type="submission" date="2021-10" db="EMBL/GenBank/DDBJ databases">
        <title>Tropical sea cucumber genome reveals ecological adaptation and Cuvierian tubules defense mechanism.</title>
        <authorList>
            <person name="Chen T."/>
        </authorList>
    </citation>
    <scope>NUCLEOTIDE SEQUENCE</scope>
    <source>
        <strain evidence="8">Nanhai2018</strain>
        <tissue evidence="8">Muscle</tissue>
    </source>
</reference>
<organism evidence="8 9">
    <name type="scientific">Holothuria leucospilota</name>
    <name type="common">Black long sea cucumber</name>
    <name type="synonym">Mertensiothuria leucospilota</name>
    <dbReference type="NCBI Taxonomy" id="206669"/>
    <lineage>
        <taxon>Eukaryota</taxon>
        <taxon>Metazoa</taxon>
        <taxon>Echinodermata</taxon>
        <taxon>Eleutherozoa</taxon>
        <taxon>Echinozoa</taxon>
        <taxon>Holothuroidea</taxon>
        <taxon>Aspidochirotacea</taxon>
        <taxon>Aspidochirotida</taxon>
        <taxon>Holothuriidae</taxon>
        <taxon>Holothuria</taxon>
    </lineage>
</organism>
<keyword evidence="4" id="KW-0443">Lipid metabolism</keyword>
<dbReference type="Proteomes" id="UP001152320">
    <property type="component" value="Chromosome 5"/>
</dbReference>
<name>A0A9Q1HA66_HOLLE</name>
<dbReference type="FunFam" id="2.40.160.210:FF:000001">
    <property type="entry name" value="Acyl-CoA thioesterase II"/>
    <property type="match status" value="1"/>
</dbReference>
<sequence>MISGRIYRNPVLKSIFGAIKRTMASTTSAASESEIAQQIKTGEDPNTEDDMKDDAADKLKSTLVDTVLTLEKLDVNLYRAAQMWSAFRTKNLFGGQIVGQALVAAGKTVNPKLNVHSLHSYFINHGNPDKPVLYRVENIRDGKSFSSRSVQATQEGKPVFIMNASFHIHEESPFQHQFPMPNVPDPEKLPSDRDLLESFIKIPDTPPKYREKAERLLAREIPFEHRRVDGFRSFHIGQIPTEPRLLTWVRALGHIGEGNKQMHACVAAYLSDLELCMTSTLPNRDIGLGFVTSLDHSMWFHAPFRSDEWMLYQCESPFAGNSRGMNFGRLWRKDGTLAVSVAQECLIRPKL</sequence>
<dbReference type="OrthoDB" id="68328at2759"/>
<feature type="domain" description="Acyl-CoA thioesterase-like C-terminal" evidence="7">
    <location>
        <begin position="219"/>
        <end position="347"/>
    </location>
</feature>
<proteinExistence type="inferred from homology"/>
<evidence type="ECO:0000259" key="6">
    <source>
        <dbReference type="Pfam" id="PF13622"/>
    </source>
</evidence>
<keyword evidence="9" id="KW-1185">Reference proteome</keyword>
<comment type="caution">
    <text evidence="8">The sequence shown here is derived from an EMBL/GenBank/DDBJ whole genome shotgun (WGS) entry which is preliminary data.</text>
</comment>
<dbReference type="PANTHER" id="PTHR11066">
    <property type="entry name" value="ACYL-COA THIOESTERASE"/>
    <property type="match status" value="1"/>
</dbReference>
<dbReference type="GO" id="GO:0009062">
    <property type="term" value="P:fatty acid catabolic process"/>
    <property type="evidence" value="ECO:0007669"/>
    <property type="project" value="TreeGrafter"/>
</dbReference>
<dbReference type="InterPro" id="IPR049450">
    <property type="entry name" value="ACOT8-like_C"/>
</dbReference>
<dbReference type="Pfam" id="PF20789">
    <property type="entry name" value="4HBT_3C"/>
    <property type="match status" value="1"/>
</dbReference>
<dbReference type="InterPro" id="IPR042171">
    <property type="entry name" value="Acyl-CoA_hotdog"/>
</dbReference>
<keyword evidence="3" id="KW-0378">Hydrolase</keyword>
<evidence type="ECO:0000313" key="8">
    <source>
        <dbReference type="EMBL" id="KAJ8041652.1"/>
    </source>
</evidence>
<dbReference type="PANTHER" id="PTHR11066:SF34">
    <property type="entry name" value="ACYL-COENZYME A THIOESTERASE 8"/>
    <property type="match status" value="1"/>
</dbReference>
<feature type="compositionally biased region" description="Low complexity" evidence="5">
    <location>
        <begin position="29"/>
        <end position="39"/>
    </location>
</feature>
<evidence type="ECO:0000256" key="1">
    <source>
        <dbReference type="ARBA" id="ARBA00006538"/>
    </source>
</evidence>